<dbReference type="InterPro" id="IPR002104">
    <property type="entry name" value="Integrase_catalytic"/>
</dbReference>
<organism evidence="3 4">
    <name type="scientific">Clostridium beijerinckii</name>
    <name type="common">Clostridium MP</name>
    <dbReference type="NCBI Taxonomy" id="1520"/>
    <lineage>
        <taxon>Bacteria</taxon>
        <taxon>Bacillati</taxon>
        <taxon>Bacillota</taxon>
        <taxon>Clostridia</taxon>
        <taxon>Eubacteriales</taxon>
        <taxon>Clostridiaceae</taxon>
        <taxon>Clostridium</taxon>
    </lineage>
</organism>
<protein>
    <submittedName>
        <fullName evidence="3">Site-specific recombinase XerD</fullName>
    </submittedName>
</protein>
<evidence type="ECO:0000313" key="4">
    <source>
        <dbReference type="Proteomes" id="UP000822184"/>
    </source>
</evidence>
<keyword evidence="1" id="KW-0233">DNA recombination</keyword>
<evidence type="ECO:0000313" key="3">
    <source>
        <dbReference type="EMBL" id="NSB16473.1"/>
    </source>
</evidence>
<feature type="domain" description="Tyr recombinase" evidence="2">
    <location>
        <begin position="1"/>
        <end position="180"/>
    </location>
</feature>
<dbReference type="GO" id="GO:0006310">
    <property type="term" value="P:DNA recombination"/>
    <property type="evidence" value="ECO:0007669"/>
    <property type="project" value="UniProtKB-KW"/>
</dbReference>
<dbReference type="PROSITE" id="PS51898">
    <property type="entry name" value="TYR_RECOMBINASE"/>
    <property type="match status" value="1"/>
</dbReference>
<proteinExistence type="predicted"/>
<dbReference type="Gene3D" id="1.10.443.10">
    <property type="entry name" value="Intergrase catalytic core"/>
    <property type="match status" value="1"/>
</dbReference>
<comment type="caution">
    <text evidence="3">The sequence shown here is derived from an EMBL/GenBank/DDBJ whole genome shotgun (WGS) entry which is preliminary data.</text>
</comment>
<dbReference type="GO" id="GO:0003677">
    <property type="term" value="F:DNA binding"/>
    <property type="evidence" value="ECO:0007669"/>
    <property type="project" value="InterPro"/>
</dbReference>
<dbReference type="Proteomes" id="UP000822184">
    <property type="component" value="Unassembled WGS sequence"/>
</dbReference>
<dbReference type="Pfam" id="PF00589">
    <property type="entry name" value="Phage_integrase"/>
    <property type="match status" value="1"/>
</dbReference>
<dbReference type="RefSeq" id="WP_077855930.1">
    <property type="nucleotide sequence ID" value="NZ_JABTDW010000001.1"/>
</dbReference>
<evidence type="ECO:0000256" key="1">
    <source>
        <dbReference type="ARBA" id="ARBA00023172"/>
    </source>
</evidence>
<dbReference type="PANTHER" id="PTHR30349">
    <property type="entry name" value="PHAGE INTEGRASE-RELATED"/>
    <property type="match status" value="1"/>
</dbReference>
<sequence>MNTVEPIKDWDLLLDIQDYLELKSQRNYVLFMSGLHLGLRISDILPLRIRDIKNQNHIYIREEKTGKESAIVINDELKEIYSKFIKGKPMNQYLFRDERKGKPNKPISRQQVWNILNDIAKHFEYKDPIGCHTLRKTFGYWLYQDTKDALSLKEIFNHSDISITKRYIGVTQDSKDKLVRGISYRKRRPKIKKR</sequence>
<reference evidence="3" key="1">
    <citation type="submission" date="2020-06" db="EMBL/GenBank/DDBJ databases">
        <title>Genomic insights into acetone-butanol-ethanol (ABE) fermentation by sequencing solventogenic clostridia strains.</title>
        <authorList>
            <person name="Brown S."/>
        </authorList>
    </citation>
    <scope>NUCLEOTIDE SEQUENCE</scope>
    <source>
        <strain evidence="3">DJ123</strain>
    </source>
</reference>
<accession>A0AAE5H9J9</accession>
<dbReference type="GO" id="GO:0015074">
    <property type="term" value="P:DNA integration"/>
    <property type="evidence" value="ECO:0007669"/>
    <property type="project" value="InterPro"/>
</dbReference>
<dbReference type="InterPro" id="IPR011010">
    <property type="entry name" value="DNA_brk_join_enz"/>
</dbReference>
<dbReference type="EMBL" id="JABTDW010000001">
    <property type="protein sequence ID" value="NSB16473.1"/>
    <property type="molecule type" value="Genomic_DNA"/>
</dbReference>
<dbReference type="InterPro" id="IPR013762">
    <property type="entry name" value="Integrase-like_cat_sf"/>
</dbReference>
<dbReference type="SUPFAM" id="SSF56349">
    <property type="entry name" value="DNA breaking-rejoining enzymes"/>
    <property type="match status" value="1"/>
</dbReference>
<dbReference type="AlphaFoldDB" id="A0AAE5H9J9"/>
<gene>
    <name evidence="3" type="ORF">BCD95_004732</name>
</gene>
<dbReference type="InterPro" id="IPR050090">
    <property type="entry name" value="Tyrosine_recombinase_XerCD"/>
</dbReference>
<evidence type="ECO:0000259" key="2">
    <source>
        <dbReference type="PROSITE" id="PS51898"/>
    </source>
</evidence>
<name>A0AAE5H9J9_CLOBE</name>
<dbReference type="PANTHER" id="PTHR30349:SF82">
    <property type="entry name" value="INTEGRASE_RECOMBINASE YOEC-RELATED"/>
    <property type="match status" value="1"/>
</dbReference>